<dbReference type="Gene3D" id="2.130.10.10">
    <property type="entry name" value="YVTN repeat-like/Quinoprotein amine dehydrogenase"/>
    <property type="match status" value="2"/>
</dbReference>
<accession>A0A9P3G9I0</accession>
<gene>
    <name evidence="1" type="ORF">PsYK624_069320</name>
</gene>
<dbReference type="PANTHER" id="PTHR44666:SF1">
    <property type="entry name" value="WD REPEAT-CONTAINING PROTEIN 53"/>
    <property type="match status" value="1"/>
</dbReference>
<dbReference type="EMBL" id="BPQB01000018">
    <property type="protein sequence ID" value="GJE90788.1"/>
    <property type="molecule type" value="Genomic_DNA"/>
</dbReference>
<organism evidence="1 2">
    <name type="scientific">Phanerochaete sordida</name>
    <dbReference type="NCBI Taxonomy" id="48140"/>
    <lineage>
        <taxon>Eukaryota</taxon>
        <taxon>Fungi</taxon>
        <taxon>Dikarya</taxon>
        <taxon>Basidiomycota</taxon>
        <taxon>Agaricomycotina</taxon>
        <taxon>Agaricomycetes</taxon>
        <taxon>Polyporales</taxon>
        <taxon>Phanerochaetaceae</taxon>
        <taxon>Phanerochaete</taxon>
    </lineage>
</organism>
<sequence length="362" mass="38275">MSEHAPQFELNTPAAVSTVSFGPSNSLAVGSDDGSVRIYELPAPKVAKAVRGLGQDVASVCWVQPKSADRAALWVGSGPVAYLFDLASTKLVLQPADAVRRVRLGEDDEDVVNELSVNEARKTLAFGTDAGTVGVVELSSLAVTRMRTAHTNISSSVKFVPDRPSELFSGGFDSALIHFDYKQNTVLSRLDIASAPPTSGVSMSPPFILSTAVSPSGVVAATTADGRLWIGGGGDKNAPSVDKKKRSRKWEGLREQDGTFVQVADGPVVSCAFAPASTALFTSTLLGRLARHDITYDEQKKITAKTSWNAEVKYLAKVNGIAVNEKYLVIGGILKDGKGSVEVWSLPDENASAAEKLAQLSL</sequence>
<evidence type="ECO:0000313" key="1">
    <source>
        <dbReference type="EMBL" id="GJE90788.1"/>
    </source>
</evidence>
<dbReference type="Pfam" id="PF00400">
    <property type="entry name" value="WD40"/>
    <property type="match status" value="1"/>
</dbReference>
<dbReference type="PANTHER" id="PTHR44666">
    <property type="entry name" value="WD REPEAT-CONTAINING PROTEIN 53"/>
    <property type="match status" value="1"/>
</dbReference>
<keyword evidence="2" id="KW-1185">Reference proteome</keyword>
<evidence type="ECO:0000313" key="2">
    <source>
        <dbReference type="Proteomes" id="UP000703269"/>
    </source>
</evidence>
<dbReference type="OrthoDB" id="2161379at2759"/>
<proteinExistence type="predicted"/>
<dbReference type="InterPro" id="IPR001680">
    <property type="entry name" value="WD40_rpt"/>
</dbReference>
<dbReference type="AlphaFoldDB" id="A0A9P3G9I0"/>
<dbReference type="SMART" id="SM00320">
    <property type="entry name" value="WD40"/>
    <property type="match status" value="2"/>
</dbReference>
<dbReference type="InterPro" id="IPR042453">
    <property type="entry name" value="WDR53"/>
</dbReference>
<comment type="caution">
    <text evidence="1">The sequence shown here is derived from an EMBL/GenBank/DDBJ whole genome shotgun (WGS) entry which is preliminary data.</text>
</comment>
<dbReference type="Proteomes" id="UP000703269">
    <property type="component" value="Unassembled WGS sequence"/>
</dbReference>
<dbReference type="SUPFAM" id="SSF101908">
    <property type="entry name" value="Putative isomerase YbhE"/>
    <property type="match status" value="1"/>
</dbReference>
<name>A0A9P3G9I0_9APHY</name>
<reference evidence="1 2" key="1">
    <citation type="submission" date="2021-08" db="EMBL/GenBank/DDBJ databases">
        <title>Draft Genome Sequence of Phanerochaete sordida strain YK-624.</title>
        <authorList>
            <person name="Mori T."/>
            <person name="Dohra H."/>
            <person name="Suzuki T."/>
            <person name="Kawagishi H."/>
            <person name="Hirai H."/>
        </authorList>
    </citation>
    <scope>NUCLEOTIDE SEQUENCE [LARGE SCALE GENOMIC DNA]</scope>
    <source>
        <strain evidence="1 2">YK-624</strain>
    </source>
</reference>
<protein>
    <submittedName>
        <fullName evidence="1">WD40 repeat-like protein</fullName>
    </submittedName>
</protein>
<dbReference type="InterPro" id="IPR015943">
    <property type="entry name" value="WD40/YVTN_repeat-like_dom_sf"/>
</dbReference>